<dbReference type="Pfam" id="PF19279">
    <property type="entry name" value="YegS_C"/>
    <property type="match status" value="1"/>
</dbReference>
<dbReference type="PROSITE" id="PS50146">
    <property type="entry name" value="DAGK"/>
    <property type="match status" value="1"/>
</dbReference>
<comment type="caution">
    <text evidence="2">The sequence shown here is derived from an EMBL/GenBank/DDBJ whole genome shotgun (WGS) entry which is preliminary data.</text>
</comment>
<organism evidence="2 3">
    <name type="scientific">Cyanobacterium aponinum 0216</name>
    <dbReference type="NCBI Taxonomy" id="2676140"/>
    <lineage>
        <taxon>Bacteria</taxon>
        <taxon>Bacillati</taxon>
        <taxon>Cyanobacteriota</taxon>
        <taxon>Cyanophyceae</taxon>
        <taxon>Oscillatoriophycideae</taxon>
        <taxon>Chroococcales</taxon>
        <taxon>Geminocystaceae</taxon>
        <taxon>Cyanobacterium</taxon>
    </lineage>
</organism>
<dbReference type="InterPro" id="IPR005218">
    <property type="entry name" value="Diacylglycerol/lipid_kinase"/>
</dbReference>
<dbReference type="SUPFAM" id="SSF111331">
    <property type="entry name" value="NAD kinase/diacylglycerol kinase-like"/>
    <property type="match status" value="1"/>
</dbReference>
<gene>
    <name evidence="2" type="ORF">GGC33_03790</name>
</gene>
<dbReference type="GO" id="GO:0016301">
    <property type="term" value="F:kinase activity"/>
    <property type="evidence" value="ECO:0007669"/>
    <property type="project" value="UniProtKB-KW"/>
</dbReference>
<dbReference type="Proteomes" id="UP000437131">
    <property type="component" value="Unassembled WGS sequence"/>
</dbReference>
<dbReference type="GO" id="GO:0008929">
    <property type="term" value="F:methylglyoxal synthase activity"/>
    <property type="evidence" value="ECO:0007669"/>
    <property type="project" value="InterPro"/>
</dbReference>
<dbReference type="RefSeq" id="WP_015218042.1">
    <property type="nucleotide sequence ID" value="NZ_WMIA01000003.1"/>
</dbReference>
<dbReference type="GO" id="GO:0019242">
    <property type="term" value="P:methylglyoxal biosynthetic process"/>
    <property type="evidence" value="ECO:0007669"/>
    <property type="project" value="InterPro"/>
</dbReference>
<evidence type="ECO:0000259" key="1">
    <source>
        <dbReference type="PROSITE" id="PS50146"/>
    </source>
</evidence>
<reference evidence="2 3" key="1">
    <citation type="submission" date="2019-11" db="EMBL/GenBank/DDBJ databases">
        <title>Isolation of a new High Light Tolerant Cyanobacteria.</title>
        <authorList>
            <person name="Dobson Z."/>
            <person name="Vaughn N."/>
            <person name="Vaughn M."/>
            <person name="Fromme P."/>
            <person name="Mazor Y."/>
        </authorList>
    </citation>
    <scope>NUCLEOTIDE SEQUENCE [LARGE SCALE GENOMIC DNA]</scope>
    <source>
        <strain evidence="2 3">0216</strain>
    </source>
</reference>
<keyword evidence="2" id="KW-0808">Transferase</keyword>
<dbReference type="SMART" id="SM00046">
    <property type="entry name" value="DAGKc"/>
    <property type="match status" value="1"/>
</dbReference>
<accession>A0A844GR71</accession>
<feature type="domain" description="DAGKc" evidence="1">
    <location>
        <begin position="1"/>
        <end position="127"/>
    </location>
</feature>
<keyword evidence="2" id="KW-0418">Kinase</keyword>
<proteinExistence type="predicted"/>
<name>A0A844GR71_9CHRO</name>
<dbReference type="AlphaFoldDB" id="A0A844GR71"/>
<dbReference type="NCBIfam" id="TIGR00147">
    <property type="entry name" value="YegS/Rv2252/BmrU family lipid kinase"/>
    <property type="match status" value="1"/>
</dbReference>
<dbReference type="Gene3D" id="3.40.50.10330">
    <property type="entry name" value="Probable inorganic polyphosphate/atp-NAD kinase, domain 1"/>
    <property type="match status" value="1"/>
</dbReference>
<dbReference type="GO" id="GO:0005524">
    <property type="term" value="F:ATP binding"/>
    <property type="evidence" value="ECO:0007669"/>
    <property type="project" value="InterPro"/>
</dbReference>
<dbReference type="InterPro" id="IPR001206">
    <property type="entry name" value="Diacylglycerol_kinase_cat_dom"/>
</dbReference>
<dbReference type="PANTHER" id="PTHR30492:SF0">
    <property type="entry name" value="METHYLGLYOXAL SYNTHASE"/>
    <property type="match status" value="1"/>
</dbReference>
<dbReference type="NCBIfam" id="NF009604">
    <property type="entry name" value="PRK13057.1"/>
    <property type="match status" value="1"/>
</dbReference>
<evidence type="ECO:0000313" key="2">
    <source>
        <dbReference type="EMBL" id="MTF38043.1"/>
    </source>
</evidence>
<dbReference type="Gene3D" id="2.60.200.40">
    <property type="match status" value="1"/>
</dbReference>
<dbReference type="GO" id="GO:0005829">
    <property type="term" value="C:cytosol"/>
    <property type="evidence" value="ECO:0007669"/>
    <property type="project" value="TreeGrafter"/>
</dbReference>
<evidence type="ECO:0000313" key="3">
    <source>
        <dbReference type="Proteomes" id="UP000437131"/>
    </source>
</evidence>
<dbReference type="Pfam" id="PF00781">
    <property type="entry name" value="DAGK_cat"/>
    <property type="match status" value="1"/>
</dbReference>
<dbReference type="InterPro" id="IPR045540">
    <property type="entry name" value="YegS/DAGK_C"/>
</dbReference>
<dbReference type="EMBL" id="WMIA01000003">
    <property type="protein sequence ID" value="MTF38043.1"/>
    <property type="molecule type" value="Genomic_DNA"/>
</dbReference>
<protein>
    <submittedName>
        <fullName evidence="2">Lipid kinase</fullName>
    </submittedName>
</protein>
<sequence length="289" mass="32261">MGRKALLLINRHSRKGEKSLPLAVEYFYAHDLELIIKPVKDAQELGIVVREYHHQIDFVIVGGGDGTLNAVVDSLVETNLPLGILPLGTANDLARTLNIPLAMREACNVIGNGKLKSIDLGWVNGKYFFNVASMGLSVDITKKLSRGVKRRWGVFAYAITALQVISTARRFSATIKVDNETLPVKTVQIAIGNGRYYGGGMAIANDAAIDDQRLDLYSIELQHWWQIFPLIWHLPKGEHHQLQWVRTIEGKEIEIHTYKSYSVNTDGEITTITPAKFKVIPHALKVFVP</sequence>
<dbReference type="InterPro" id="IPR004363">
    <property type="entry name" value="Methylgl_synth"/>
</dbReference>
<dbReference type="PANTHER" id="PTHR30492">
    <property type="entry name" value="METHYLGLYOXAL SYNTHASE"/>
    <property type="match status" value="1"/>
</dbReference>
<dbReference type="InterPro" id="IPR017438">
    <property type="entry name" value="ATP-NAD_kinase_N"/>
</dbReference>
<dbReference type="GO" id="GO:0008654">
    <property type="term" value="P:phospholipid biosynthetic process"/>
    <property type="evidence" value="ECO:0007669"/>
    <property type="project" value="InterPro"/>
</dbReference>
<dbReference type="InterPro" id="IPR016064">
    <property type="entry name" value="NAD/diacylglycerol_kinase_sf"/>
</dbReference>